<sequence>MRMPPKRFFPHAMIYRKKIGITTRGEPILEDELVIKNIRFDDTVKFEPRDIDGKVQTPNALISIVKKYTGPLPMFAVADQIEIFGKQYTIAKVIPLIADSPDPFGYEIEVV</sequence>
<evidence type="ECO:0000313" key="1">
    <source>
        <dbReference type="EMBL" id="RHK06732.1"/>
    </source>
</evidence>
<comment type="caution">
    <text evidence="1">The sequence shown here is derived from an EMBL/GenBank/DDBJ whole genome shotgun (WGS) entry which is preliminary data.</text>
</comment>
<proteinExistence type="predicted"/>
<protein>
    <submittedName>
        <fullName evidence="1">Minor capsid protein</fullName>
    </submittedName>
</protein>
<accession>A0A415ETW0</accession>
<dbReference type="Pfam" id="PF10665">
    <property type="entry name" value="Minor_capsid_1"/>
    <property type="match status" value="1"/>
</dbReference>
<dbReference type="EMBL" id="QRMZ01000008">
    <property type="protein sequence ID" value="RHK06732.1"/>
    <property type="molecule type" value="Genomic_DNA"/>
</dbReference>
<evidence type="ECO:0000313" key="2">
    <source>
        <dbReference type="Proteomes" id="UP000286288"/>
    </source>
</evidence>
<dbReference type="InterPro" id="IPR019612">
    <property type="entry name" value="Minor_capsid_put"/>
</dbReference>
<gene>
    <name evidence="1" type="ORF">DW084_07690</name>
</gene>
<organism evidence="1 2">
    <name type="scientific">Enterococcus casseliflavus</name>
    <name type="common">Enterococcus flavescens</name>
    <dbReference type="NCBI Taxonomy" id="37734"/>
    <lineage>
        <taxon>Bacteria</taxon>
        <taxon>Bacillati</taxon>
        <taxon>Bacillota</taxon>
        <taxon>Bacilli</taxon>
        <taxon>Lactobacillales</taxon>
        <taxon>Enterococcaceae</taxon>
        <taxon>Enterococcus</taxon>
    </lineage>
</organism>
<name>A0A415ETW0_ENTCA</name>
<reference evidence="1 2" key="1">
    <citation type="submission" date="2018-08" db="EMBL/GenBank/DDBJ databases">
        <title>A genome reference for cultivated species of the human gut microbiota.</title>
        <authorList>
            <person name="Zou Y."/>
            <person name="Xue W."/>
            <person name="Luo G."/>
        </authorList>
    </citation>
    <scope>NUCLEOTIDE SEQUENCE [LARGE SCALE GENOMIC DNA]</scope>
    <source>
        <strain evidence="1 2">AF48-16</strain>
    </source>
</reference>
<dbReference type="AlphaFoldDB" id="A0A415ETW0"/>
<dbReference type="Proteomes" id="UP000286288">
    <property type="component" value="Unassembled WGS sequence"/>
</dbReference>